<proteinExistence type="inferred from homology"/>
<evidence type="ECO:0000313" key="8">
    <source>
        <dbReference type="Proteomes" id="UP001378960"/>
    </source>
</evidence>
<evidence type="ECO:0000256" key="6">
    <source>
        <dbReference type="HAMAP-Rule" id="MF_03058"/>
    </source>
</evidence>
<dbReference type="Proteomes" id="UP001378960">
    <property type="component" value="Unassembled WGS sequence"/>
</dbReference>
<evidence type="ECO:0000256" key="4">
    <source>
        <dbReference type="ARBA" id="ARBA00023136"/>
    </source>
</evidence>
<dbReference type="GO" id="GO:0012507">
    <property type="term" value="C:ER to Golgi transport vesicle membrane"/>
    <property type="evidence" value="ECO:0007669"/>
    <property type="project" value="UniProtKB-SubCell"/>
</dbReference>
<comment type="caution">
    <text evidence="6">Lacks conserved residue(s) required for the propagation of feature annotation.</text>
</comment>
<protein>
    <submittedName>
        <fullName evidence="7">Vma21 protein</fullName>
    </submittedName>
</protein>
<organism evidence="7 8">
    <name type="scientific">Pichia kluyveri</name>
    <name type="common">Yeast</name>
    <dbReference type="NCBI Taxonomy" id="36015"/>
    <lineage>
        <taxon>Eukaryota</taxon>
        <taxon>Fungi</taxon>
        <taxon>Dikarya</taxon>
        <taxon>Ascomycota</taxon>
        <taxon>Saccharomycotina</taxon>
        <taxon>Pichiomycetes</taxon>
        <taxon>Pichiales</taxon>
        <taxon>Pichiaceae</taxon>
        <taxon>Pichia</taxon>
    </lineage>
</organism>
<dbReference type="GO" id="GO:0070072">
    <property type="term" value="P:vacuolar proton-transporting V-type ATPase complex assembly"/>
    <property type="evidence" value="ECO:0007669"/>
    <property type="project" value="UniProtKB-UniRule"/>
</dbReference>
<dbReference type="InterPro" id="IPR019013">
    <property type="entry name" value="Vma21"/>
</dbReference>
<dbReference type="Pfam" id="PF09446">
    <property type="entry name" value="VMA21"/>
    <property type="match status" value="1"/>
</dbReference>
<comment type="caution">
    <text evidence="7">The sequence shown here is derived from an EMBL/GenBank/DDBJ whole genome shotgun (WGS) entry which is preliminary data.</text>
</comment>
<comment type="similarity">
    <text evidence="6">Belongs to the VMA21 family.</text>
</comment>
<reference evidence="7 8" key="1">
    <citation type="journal article" date="2023" name="Elife">
        <title>Identification of key yeast species and microbe-microbe interactions impacting larval growth of Drosophila in the wild.</title>
        <authorList>
            <person name="Mure A."/>
            <person name="Sugiura Y."/>
            <person name="Maeda R."/>
            <person name="Honda K."/>
            <person name="Sakurai N."/>
            <person name="Takahashi Y."/>
            <person name="Watada M."/>
            <person name="Katoh T."/>
            <person name="Gotoh A."/>
            <person name="Gotoh Y."/>
            <person name="Taniguchi I."/>
            <person name="Nakamura K."/>
            <person name="Hayashi T."/>
            <person name="Katayama T."/>
            <person name="Uemura T."/>
            <person name="Hattori Y."/>
        </authorList>
    </citation>
    <scope>NUCLEOTIDE SEQUENCE [LARGE SCALE GENOMIC DNA]</scope>
    <source>
        <strain evidence="7 8">PK-24</strain>
    </source>
</reference>
<evidence type="ECO:0000256" key="1">
    <source>
        <dbReference type="ARBA" id="ARBA00022692"/>
    </source>
</evidence>
<comment type="subcellular location">
    <subcellularLocation>
        <location evidence="6">Endoplasmic reticulum membrane</location>
        <topology evidence="6">Multi-pass membrane protein</topology>
    </subcellularLocation>
    <subcellularLocation>
        <location evidence="6">Endoplasmic reticulum-Golgi intermediate compartment membrane</location>
        <topology evidence="6">Multi-pass membrane protein</topology>
    </subcellularLocation>
    <subcellularLocation>
        <location evidence="6">Cytoplasmic vesicle</location>
        <location evidence="6">COPII-coated vesicle membrane</location>
        <topology evidence="6">Multi-pass membrane protein</topology>
    </subcellularLocation>
</comment>
<feature type="transmembrane region" description="Helical" evidence="6">
    <location>
        <begin position="40"/>
        <end position="60"/>
    </location>
</feature>
<keyword evidence="5 6" id="KW-0968">Cytoplasmic vesicle</keyword>
<name>A0AAV5R1E7_PICKL</name>
<evidence type="ECO:0000256" key="2">
    <source>
        <dbReference type="ARBA" id="ARBA00022824"/>
    </source>
</evidence>
<dbReference type="AlphaFoldDB" id="A0AAV5R1E7"/>
<evidence type="ECO:0000256" key="5">
    <source>
        <dbReference type="ARBA" id="ARBA00023329"/>
    </source>
</evidence>
<dbReference type="GO" id="GO:0033116">
    <property type="term" value="C:endoplasmic reticulum-Golgi intermediate compartment membrane"/>
    <property type="evidence" value="ECO:0007669"/>
    <property type="project" value="UniProtKB-SubCell"/>
</dbReference>
<dbReference type="PANTHER" id="PTHR31792:SF3">
    <property type="entry name" value="VACUOLAR ATPASE ASSEMBLY INTEGRAL MEMBRANE PROTEIN VMA21"/>
    <property type="match status" value="1"/>
</dbReference>
<evidence type="ECO:0000256" key="3">
    <source>
        <dbReference type="ARBA" id="ARBA00022989"/>
    </source>
</evidence>
<keyword evidence="1 6" id="KW-0812">Transmembrane</keyword>
<dbReference type="PANTHER" id="PTHR31792">
    <property type="entry name" value="VACUOLAR ATPASE ASSEMBLY INTEGRAL MEMBRANE PROTEIN VMA21"/>
    <property type="match status" value="1"/>
</dbReference>
<keyword evidence="2 6" id="KW-0256">Endoplasmic reticulum</keyword>
<comment type="function">
    <text evidence="6">Required for the assembly of the V0 complex of the vacuolar ATPase (V-ATPase) in the endoplasmic reticulum.</text>
</comment>
<dbReference type="EMBL" id="BTGB01000001">
    <property type="protein sequence ID" value="GMM44803.1"/>
    <property type="molecule type" value="Genomic_DNA"/>
</dbReference>
<evidence type="ECO:0000313" key="7">
    <source>
        <dbReference type="EMBL" id="GMM44803.1"/>
    </source>
</evidence>
<sequence length="74" mass="8072">MADIPPQVLKKLIFFTAMMILAPLIAFFTCNSIFENSLISGGIAAVVANIVLIGYVYVAFNEDLSDSDKEKKAE</sequence>
<dbReference type="GO" id="GO:0005789">
    <property type="term" value="C:endoplasmic reticulum membrane"/>
    <property type="evidence" value="ECO:0007669"/>
    <property type="project" value="UniProtKB-SubCell"/>
</dbReference>
<keyword evidence="8" id="KW-1185">Reference proteome</keyword>
<feature type="transmembrane region" description="Helical" evidence="6">
    <location>
        <begin position="12"/>
        <end position="34"/>
    </location>
</feature>
<accession>A0AAV5R1E7</accession>
<dbReference type="HAMAP" id="MF_03058">
    <property type="entry name" value="VMA21"/>
    <property type="match status" value="1"/>
</dbReference>
<gene>
    <name evidence="7" type="ORF">DAPK24_013780</name>
</gene>
<keyword evidence="3 6" id="KW-1133">Transmembrane helix</keyword>
<keyword evidence="4 6" id="KW-0472">Membrane</keyword>